<dbReference type="AlphaFoldDB" id="A0A7J6RAY8"/>
<accession>A0A7J6RAY8</accession>
<reference evidence="1 2" key="1">
    <citation type="submission" date="2020-04" db="EMBL/GenBank/DDBJ databases">
        <title>Perkinsus olseni comparative genomics.</title>
        <authorList>
            <person name="Bogema D.R."/>
        </authorList>
    </citation>
    <scope>NUCLEOTIDE SEQUENCE [LARGE SCALE GENOMIC DNA]</scope>
    <source>
        <strain evidence="1">ATCC PRA-205</strain>
    </source>
</reference>
<gene>
    <name evidence="1" type="ORF">FOZ62_015619</name>
</gene>
<sequence>MTRYHYQRGLLEAYRTAKTLGCLYTLLKDAPRPYPDPRVMIVKGGRVIRTIETAAQLMTVVTSPVAAYRTSSLARTTTTRDMPLALAMTTLDAEAGMTSPLTTTTRET</sequence>
<name>A0A7J6RAY8_PEROL</name>
<organism evidence="1 2">
    <name type="scientific">Perkinsus olseni</name>
    <name type="common">Perkinsus atlanticus</name>
    <dbReference type="NCBI Taxonomy" id="32597"/>
    <lineage>
        <taxon>Eukaryota</taxon>
        <taxon>Sar</taxon>
        <taxon>Alveolata</taxon>
        <taxon>Perkinsozoa</taxon>
        <taxon>Perkinsea</taxon>
        <taxon>Perkinsida</taxon>
        <taxon>Perkinsidae</taxon>
        <taxon>Perkinsus</taxon>
    </lineage>
</organism>
<evidence type="ECO:0000313" key="2">
    <source>
        <dbReference type="Proteomes" id="UP000574390"/>
    </source>
</evidence>
<proteinExistence type="predicted"/>
<evidence type="ECO:0000313" key="1">
    <source>
        <dbReference type="EMBL" id="KAF4717888.1"/>
    </source>
</evidence>
<comment type="caution">
    <text evidence="1">The sequence shown here is derived from an EMBL/GenBank/DDBJ whole genome shotgun (WGS) entry which is preliminary data.</text>
</comment>
<feature type="non-terminal residue" evidence="1">
    <location>
        <position position="108"/>
    </location>
</feature>
<protein>
    <submittedName>
        <fullName evidence="1">Uncharacterized protein</fullName>
    </submittedName>
</protein>
<dbReference type="Proteomes" id="UP000574390">
    <property type="component" value="Unassembled WGS sequence"/>
</dbReference>
<dbReference type="EMBL" id="JABANM010023434">
    <property type="protein sequence ID" value="KAF4717888.1"/>
    <property type="molecule type" value="Genomic_DNA"/>
</dbReference>